<organism evidence="2">
    <name type="scientific">Cladocopium goreaui</name>
    <dbReference type="NCBI Taxonomy" id="2562237"/>
    <lineage>
        <taxon>Eukaryota</taxon>
        <taxon>Sar</taxon>
        <taxon>Alveolata</taxon>
        <taxon>Dinophyceae</taxon>
        <taxon>Suessiales</taxon>
        <taxon>Symbiodiniaceae</taxon>
        <taxon>Cladocopium</taxon>
    </lineage>
</organism>
<feature type="region of interest" description="Disordered" evidence="1">
    <location>
        <begin position="302"/>
        <end position="375"/>
    </location>
</feature>
<evidence type="ECO:0000313" key="4">
    <source>
        <dbReference type="Proteomes" id="UP001152797"/>
    </source>
</evidence>
<proteinExistence type="predicted"/>
<evidence type="ECO:0000313" key="2">
    <source>
        <dbReference type="EMBL" id="CAI3999765.1"/>
    </source>
</evidence>
<comment type="caution">
    <text evidence="2">The sequence shown here is derived from an EMBL/GenBank/DDBJ whole genome shotgun (WGS) entry which is preliminary data.</text>
</comment>
<dbReference type="EMBL" id="CAMXCT030002674">
    <property type="protein sequence ID" value="CAL4787077.1"/>
    <property type="molecule type" value="Genomic_DNA"/>
</dbReference>
<dbReference type="PANTHER" id="PTHR33050">
    <property type="entry name" value="REVERSE TRANSCRIPTASE DOMAIN-CONTAINING PROTEIN"/>
    <property type="match status" value="1"/>
</dbReference>
<keyword evidence="4" id="KW-1185">Reference proteome</keyword>
<reference evidence="2" key="1">
    <citation type="submission" date="2022-10" db="EMBL/GenBank/DDBJ databases">
        <authorList>
            <person name="Chen Y."/>
            <person name="Dougan E. K."/>
            <person name="Chan C."/>
            <person name="Rhodes N."/>
            <person name="Thang M."/>
        </authorList>
    </citation>
    <scope>NUCLEOTIDE SEQUENCE</scope>
</reference>
<feature type="compositionally biased region" description="Low complexity" evidence="1">
    <location>
        <begin position="355"/>
        <end position="367"/>
    </location>
</feature>
<dbReference type="EMBL" id="CAMXCT020002674">
    <property type="protein sequence ID" value="CAL1153140.1"/>
    <property type="molecule type" value="Genomic_DNA"/>
</dbReference>
<dbReference type="OrthoDB" id="419294at2759"/>
<dbReference type="InterPro" id="IPR052055">
    <property type="entry name" value="Hepadnavirus_pol/RT"/>
</dbReference>
<gene>
    <name evidence="2" type="ORF">C1SCF055_LOCUS25939</name>
</gene>
<evidence type="ECO:0000313" key="3">
    <source>
        <dbReference type="EMBL" id="CAL1153140.1"/>
    </source>
</evidence>
<reference evidence="3" key="2">
    <citation type="submission" date="2024-04" db="EMBL/GenBank/DDBJ databases">
        <authorList>
            <person name="Chen Y."/>
            <person name="Shah S."/>
            <person name="Dougan E. K."/>
            <person name="Thang M."/>
            <person name="Chan C."/>
        </authorList>
    </citation>
    <scope>NUCLEOTIDE SEQUENCE [LARGE SCALE GENOMIC DNA]</scope>
</reference>
<name>A0A9P1CY27_9DINO</name>
<accession>A0A9P1CY27</accession>
<dbReference type="PANTHER" id="PTHR33050:SF7">
    <property type="entry name" value="RIBONUCLEASE H"/>
    <property type="match status" value="1"/>
</dbReference>
<dbReference type="Proteomes" id="UP001152797">
    <property type="component" value="Unassembled WGS sequence"/>
</dbReference>
<feature type="compositionally biased region" description="Basic residues" evidence="1">
    <location>
        <begin position="331"/>
        <end position="343"/>
    </location>
</feature>
<sequence>MVDRTVYTADKTPDQPLRQILGRQRVSNELCKTAADAGLLNVETFAMLGDNIAGVKATLKTIIPDPASFGPDAPSQELALTALAAVWKTCSTMQDHFAARRAKMEEDPSKVPEIPGEDHAEFRETFVARHPDVVLPLHREPHRKFVERVQRDYLVHGFVHFYEVGEIRTRNEQIAQKSGLTKNAEDLLRVVMIDQPTSASSESQVMDKLHAFFITLEYLNICEFSFAAGPLKYLSELEEWRHENRGLALLLTADTLIRKKVHRVSSDQRKSFGSFSAALLEVLTNHKQLWNDARSSAELDKFKQAGQLPAPSTPAKKRSRSRSGSAVKTSPKGKKNRARRARQKAQLQKAKEVLSKSSSKESASGAARPARDERVPAKEWQKITAFKYGAAQALPFLQLLARLGRCPCAACSGALYFLELFSGTAGLSDAVQLRGVPILPPVDIVVSPLVPEPVDLLDMITWSTVLKVLTLGLVFFLHCGTPCNTFTAARKLDGGPPPLRSALRPMGLPDLSQDNQCLVLLGNIFLSRTVEACLIVFQLGGDFSIENPLLSLIWVTATMEQLVADTRALALDFDQCAFGALSLKPTRLQCSSELLATMSRCAAREAIAMFIHGLCALLWQRRLRLSTKMLWRISLRHLRSLHLQAIAPIESGKPWLGHRQEATALKVQWAGYQLKRGAAKPLFEFELEPGQAIEFALQVPHPFTQSVPLDDQSCRVLARLQRDASVILHERAQLLQFWEQRARELLPRSVALIRRHPDPAPCRLLLGAPADEAPQLGKVCHIELYAEMLREVRSVDLELPQFLLHGFPIVGLITPTGRWPPYEKTQKVVPVEEALKRAWDLRRKIVNRVHAVPVIQNLIKIWEASLEDVNEGSCLGPFASESEVSKISGCEDWIPTQRFEVVQKNKVRGCDSATTNMINQVTEISEKLQLPSTDSNVAALRRLRSLKPEEALCGWVLDERKAYRQVAVRPDQRKFSVICLKNPEVGSPHFFIMVGHSFGLISAVYNYNRRSAAINEILVSLFGLLAFSFYDDKYGFEPASTVASAKQIAESVHFWLGAQFDQKKLQLSRSPTILGVTYNLELMQLEIKADRKEELSGEIDAILASGLLDPGSAGKLKGKLMFGASQLWGKVGRAFLRVISERQYLRFPIGSELSWTRPCVRLNCNGRSLFNMVLRGLSTWSAKSARMIFTDGFTPDPRSAEKLPDRVGAVLFDRRSRRPKQFTAVVPEEVKNRWLTRSTQIVPVEMIAAVLALETFADRIRGADILLLIDSEAVESALIKGYSSKEDLCHIISVFWDLAFQLRVRVFIDRISTDANPADWPSRNKLHLGEAVGWQTVQVIWPSALK</sequence>
<evidence type="ECO:0000256" key="1">
    <source>
        <dbReference type="SAM" id="MobiDB-lite"/>
    </source>
</evidence>
<dbReference type="EMBL" id="CAMXCT010002674">
    <property type="protein sequence ID" value="CAI3999765.1"/>
    <property type="molecule type" value="Genomic_DNA"/>
</dbReference>
<protein>
    <submittedName>
        <fullName evidence="2">Uncharacterized protein</fullName>
    </submittedName>
</protein>